<dbReference type="InterPro" id="IPR001119">
    <property type="entry name" value="SLH_dom"/>
</dbReference>
<dbReference type="Pfam" id="PF00395">
    <property type="entry name" value="SLH"/>
    <property type="match status" value="3"/>
</dbReference>
<organism evidence="3 4">
    <name type="scientific">Paenibacillus dokdonensis</name>
    <dbReference type="NCBI Taxonomy" id="2567944"/>
    <lineage>
        <taxon>Bacteria</taxon>
        <taxon>Bacillati</taxon>
        <taxon>Bacillota</taxon>
        <taxon>Bacilli</taxon>
        <taxon>Bacillales</taxon>
        <taxon>Paenibacillaceae</taxon>
        <taxon>Paenibacillus</taxon>
    </lineage>
</organism>
<dbReference type="Pfam" id="PF07550">
    <property type="entry name" value="Shr-like_HID"/>
    <property type="match status" value="5"/>
</dbReference>
<dbReference type="RefSeq" id="WP_326084811.1">
    <property type="nucleotide sequence ID" value="NZ_JARLKZ010000001.1"/>
</dbReference>
<dbReference type="Proteomes" id="UP001344632">
    <property type="component" value="Unassembled WGS sequence"/>
</dbReference>
<feature type="domain" description="SLH" evidence="2">
    <location>
        <begin position="101"/>
        <end position="164"/>
    </location>
</feature>
<protein>
    <submittedName>
        <fullName evidence="3">DUF1533 domain-containing protein</fullName>
    </submittedName>
</protein>
<dbReference type="PROSITE" id="PS51272">
    <property type="entry name" value="SLH"/>
    <property type="match status" value="3"/>
</dbReference>
<evidence type="ECO:0000313" key="4">
    <source>
        <dbReference type="Proteomes" id="UP001344632"/>
    </source>
</evidence>
<dbReference type="InterPro" id="IPR051465">
    <property type="entry name" value="Cell_Envelope_Struct_Comp"/>
</dbReference>
<accession>A0ABU6GF85</accession>
<feature type="compositionally biased region" description="Gly residues" evidence="1">
    <location>
        <begin position="508"/>
        <end position="522"/>
    </location>
</feature>
<evidence type="ECO:0000313" key="3">
    <source>
        <dbReference type="EMBL" id="MEC0238344.1"/>
    </source>
</evidence>
<keyword evidence="4" id="KW-1185">Reference proteome</keyword>
<evidence type="ECO:0000256" key="1">
    <source>
        <dbReference type="SAM" id="MobiDB-lite"/>
    </source>
</evidence>
<dbReference type="Pfam" id="PF18449">
    <property type="entry name" value="Endotoxin_C2"/>
    <property type="match status" value="2"/>
</dbReference>
<feature type="region of interest" description="Disordered" evidence="1">
    <location>
        <begin position="504"/>
        <end position="531"/>
    </location>
</feature>
<reference evidence="3 4" key="1">
    <citation type="submission" date="2023-03" db="EMBL/GenBank/DDBJ databases">
        <title>Bacillus Genome Sequencing.</title>
        <authorList>
            <person name="Dunlap C."/>
        </authorList>
    </citation>
    <scope>NUCLEOTIDE SEQUENCE [LARGE SCALE GENOMIC DNA]</scope>
    <source>
        <strain evidence="3 4">BD-525</strain>
    </source>
</reference>
<feature type="domain" description="SLH" evidence="2">
    <location>
        <begin position="40"/>
        <end position="100"/>
    </location>
</feature>
<evidence type="ECO:0000259" key="2">
    <source>
        <dbReference type="PROSITE" id="PS51272"/>
    </source>
</evidence>
<comment type="caution">
    <text evidence="3">The sequence shown here is derived from an EMBL/GenBank/DDBJ whole genome shotgun (WGS) entry which is preliminary data.</text>
</comment>
<dbReference type="EMBL" id="JARLKZ010000001">
    <property type="protein sequence ID" value="MEC0238344.1"/>
    <property type="molecule type" value="Genomic_DNA"/>
</dbReference>
<proteinExistence type="predicted"/>
<dbReference type="InterPro" id="IPR054544">
    <property type="entry name" value="Pest_crys_Cry1Aa_dom-IV"/>
</dbReference>
<dbReference type="PANTHER" id="PTHR43308">
    <property type="entry name" value="OUTER MEMBRANE PROTEIN ALPHA-RELATED"/>
    <property type="match status" value="1"/>
</dbReference>
<gene>
    <name evidence="3" type="ORF">P4H66_00470</name>
</gene>
<dbReference type="InterPro" id="IPR011432">
    <property type="entry name" value="Shr-like_HID"/>
</dbReference>
<name>A0ABU6GF85_9BACL</name>
<feature type="domain" description="SLH" evidence="2">
    <location>
        <begin position="165"/>
        <end position="225"/>
    </location>
</feature>
<sequence>MNKRERRRSKETKLVFIISLICFLLIGGIVAKQPVEASERGTIFSDIEPGSEYEEALTSLVQQKIISGYSDGTFRTSEKLNREQAAVMLARALQVNLEVVDDPGFQDVNESSTYYKSIAAMVSTGIFQGYSDGTFKPDQSLTRAEMAKILVTTYQFPEEELAANPFKDVSSTSWYAPYLTSLIHNKITLGTSLTTYSPNNAVTRGEMALFIYRCQQLAQQLTERIIESEVTAITSNSVQLGKESFALTEDQKTWMTPENLPILKHSRIKALMIGGKISRIESVTLYADGLNDGKKNPNVVLSGNGALVDTTVIIKGDNLSIKDATITRDLIIESNVQNSFYLENVQVKGSTILSKPREIVTAGANNALVSSDIKNSHIPKLHFHNSALQSVKVELGYFTIKLTGDTKANEIDLLADARIEADASITIPIVRVGTGSFNTVLNARIDSLFANNMNSRFTLGNDARIEDLRIELKNNVKFIFLDYELVKHKIIRINGVLNIDLQPSAGGSSDGGSHDGGSGGSPDDGSPGSGENLNLIAAKNAVAWLFSDSTKTALKAGVDQVAIDNAKAKVALVADGAEKSSLVADLQLAQQLLNAQLEAIANLQAAYEAVNGLFSDHTRTALKAGVDQAAIDDAKAKVDLVADGPEKSALKDAIKIAQDLLNQDLAAPTLTGTAPNADTVRITFSDDAVWRDKITGVYLNGNLVPIHSSRVNTSTAGVIEINLTDASLKPGTHEFLIKAEGYADAVVTIVVPEPLAAPILTATAPNVDTVQITFSDDAAWRDNITGVYLNGNSAPIHSSRVNRSTAGMIEINLSGDSLRPRTHEFLIKAEGYADAVVTIEVPVPLAAPTLTATAPNIDTVRITFSDDAMWRDNITGVYQNGNSVPIHSSRVNRSTAGMIEINLSGASLRPGTHQFLIKAEGYADAVVTIEVPVPLAAPTLTGTAPNVDTVRITFSDDTAWRNNITGVYQNGNSAPIHSSRVNRSTPGIIEINVSGASLRPGTHQFLIKSEGYADAVVTIEVPVPLAAPNLTGTAPNVDTVRITFSDDAAWRDKITGVYLNGNSVPIHNSRVNRSTSGIIEINLTDASLKPGTHQFLIRAEGYEDVTVLIIIEP</sequence>